<evidence type="ECO:0000256" key="7">
    <source>
        <dbReference type="ARBA" id="ARBA00022853"/>
    </source>
</evidence>
<dbReference type="InterPro" id="IPR006576">
    <property type="entry name" value="BRK_domain"/>
</dbReference>
<dbReference type="InterPro" id="IPR051493">
    <property type="entry name" value="CHD"/>
</dbReference>
<keyword evidence="3" id="KW-0677">Repeat</keyword>
<dbReference type="PROSITE" id="PS50013">
    <property type="entry name" value="CHROMO_2"/>
    <property type="match status" value="1"/>
</dbReference>
<organism evidence="18 19">
    <name type="scientific">Sander lucioperca</name>
    <name type="common">Pike-perch</name>
    <name type="synonym">Perca lucioperca</name>
    <dbReference type="NCBI Taxonomy" id="283035"/>
    <lineage>
        <taxon>Eukaryota</taxon>
        <taxon>Metazoa</taxon>
        <taxon>Chordata</taxon>
        <taxon>Craniata</taxon>
        <taxon>Vertebrata</taxon>
        <taxon>Euteleostomi</taxon>
        <taxon>Actinopterygii</taxon>
        <taxon>Neopterygii</taxon>
        <taxon>Teleostei</taxon>
        <taxon>Neoteleostei</taxon>
        <taxon>Acanthomorphata</taxon>
        <taxon>Eupercaria</taxon>
        <taxon>Perciformes</taxon>
        <taxon>Percoidei</taxon>
        <taxon>Percidae</taxon>
        <taxon>Luciopercinae</taxon>
        <taxon>Sander</taxon>
    </lineage>
</organism>
<dbReference type="Pfam" id="PF00385">
    <property type="entry name" value="Chromo"/>
    <property type="match status" value="1"/>
</dbReference>
<evidence type="ECO:0000256" key="10">
    <source>
        <dbReference type="ARBA" id="ARBA00023163"/>
    </source>
</evidence>
<dbReference type="PANTHER" id="PTHR46850:SF1">
    <property type="entry name" value="CHROMODOMAIN-HELICASE-DNA-BINDING PROTEIN 9"/>
    <property type="match status" value="1"/>
</dbReference>
<feature type="compositionally biased region" description="Basic and acidic residues" evidence="13">
    <location>
        <begin position="1778"/>
        <end position="1797"/>
    </location>
</feature>
<dbReference type="SUPFAM" id="SSF52540">
    <property type="entry name" value="P-loop containing nucleoside triphosphate hydrolases"/>
    <property type="match status" value="2"/>
</dbReference>
<evidence type="ECO:0000256" key="14">
    <source>
        <dbReference type="SAM" id="SignalP"/>
    </source>
</evidence>
<dbReference type="Pfam" id="PF00176">
    <property type="entry name" value="SNF2-rel_dom"/>
    <property type="match status" value="1"/>
</dbReference>
<dbReference type="InterPro" id="IPR037259">
    <property type="entry name" value="BRK_sf"/>
</dbReference>
<evidence type="ECO:0000256" key="13">
    <source>
        <dbReference type="SAM" id="MobiDB-lite"/>
    </source>
</evidence>
<dbReference type="Gene3D" id="3.40.50.10810">
    <property type="entry name" value="Tandem AAA-ATPase domain"/>
    <property type="match status" value="1"/>
</dbReference>
<dbReference type="Pfam" id="PF07533">
    <property type="entry name" value="BRK"/>
    <property type="match status" value="1"/>
</dbReference>
<keyword evidence="11" id="KW-0539">Nucleus</keyword>
<evidence type="ECO:0000256" key="9">
    <source>
        <dbReference type="ARBA" id="ARBA00023125"/>
    </source>
</evidence>
<evidence type="ECO:0000256" key="11">
    <source>
        <dbReference type="ARBA" id="ARBA00023242"/>
    </source>
</evidence>
<dbReference type="SUPFAM" id="SSF54160">
    <property type="entry name" value="Chromo domain-like"/>
    <property type="match status" value="1"/>
</dbReference>
<keyword evidence="10" id="KW-0804">Transcription</keyword>
<evidence type="ECO:0000259" key="15">
    <source>
        <dbReference type="PROSITE" id="PS50013"/>
    </source>
</evidence>
<feature type="region of interest" description="Disordered" evidence="13">
    <location>
        <begin position="1855"/>
        <end position="1975"/>
    </location>
</feature>
<dbReference type="Pfam" id="PF00271">
    <property type="entry name" value="Helicase_C"/>
    <property type="match status" value="1"/>
</dbReference>
<dbReference type="GO" id="GO:0005524">
    <property type="term" value="F:ATP binding"/>
    <property type="evidence" value="ECO:0007669"/>
    <property type="project" value="UniProtKB-KW"/>
</dbReference>
<dbReference type="GO" id="GO:0016787">
    <property type="term" value="F:hydrolase activity"/>
    <property type="evidence" value="ECO:0007669"/>
    <property type="project" value="UniProtKB-KW"/>
</dbReference>
<evidence type="ECO:0000256" key="12">
    <source>
        <dbReference type="ARBA" id="ARBA00049360"/>
    </source>
</evidence>
<keyword evidence="4" id="KW-0547">Nucleotide-binding</keyword>
<evidence type="ECO:0000256" key="5">
    <source>
        <dbReference type="ARBA" id="ARBA00022801"/>
    </source>
</evidence>
<keyword evidence="7" id="KW-0156">Chromatin regulator</keyword>
<comment type="similarity">
    <text evidence="2">Belongs to the SNF2/RAD54 helicase family.</text>
</comment>
<dbReference type="InterPro" id="IPR001650">
    <property type="entry name" value="Helicase_C-like"/>
</dbReference>
<evidence type="ECO:0000256" key="2">
    <source>
        <dbReference type="ARBA" id="ARBA00007025"/>
    </source>
</evidence>
<dbReference type="FunFam" id="3.40.50.300:FF:000015">
    <property type="entry name" value="chromodomain-helicase-DNA-binding protein 9 isoform X1"/>
    <property type="match status" value="1"/>
</dbReference>
<feature type="chain" id="PRO_5034149176" evidence="14">
    <location>
        <begin position="23"/>
        <end position="1975"/>
    </location>
</feature>
<dbReference type="SUPFAM" id="SSF160481">
    <property type="entry name" value="BRK domain-like"/>
    <property type="match status" value="1"/>
</dbReference>
<keyword evidence="8" id="KW-0805">Transcription regulation</keyword>
<evidence type="ECO:0000259" key="16">
    <source>
        <dbReference type="PROSITE" id="PS51192"/>
    </source>
</evidence>
<feature type="compositionally biased region" description="Basic residues" evidence="13">
    <location>
        <begin position="1277"/>
        <end position="1292"/>
    </location>
</feature>
<evidence type="ECO:0000313" key="18">
    <source>
        <dbReference type="Ensembl" id="ENSSLUP00000020966.1"/>
    </source>
</evidence>
<reference evidence="18" key="2">
    <citation type="submission" date="2025-09" db="UniProtKB">
        <authorList>
            <consortium name="Ensembl"/>
        </authorList>
    </citation>
    <scope>IDENTIFICATION</scope>
</reference>
<keyword evidence="14" id="KW-0732">Signal</keyword>
<proteinExistence type="inferred from homology"/>
<comment type="subcellular location">
    <subcellularLocation>
        <location evidence="1">Nucleus</location>
    </subcellularLocation>
</comment>
<dbReference type="FunFam" id="2.40.50.40:FF:000001">
    <property type="entry name" value="chromodomain-helicase-DNA-binding protein 8 isoform X4"/>
    <property type="match status" value="1"/>
</dbReference>
<dbReference type="GeneTree" id="ENSGT00940000158986"/>
<keyword evidence="6" id="KW-0067">ATP-binding</keyword>
<accession>A0A8C9Y9U6</accession>
<keyword evidence="19" id="KW-1185">Reference proteome</keyword>
<evidence type="ECO:0000256" key="6">
    <source>
        <dbReference type="ARBA" id="ARBA00022840"/>
    </source>
</evidence>
<dbReference type="CDD" id="cd18793">
    <property type="entry name" value="SF2_C_SNF"/>
    <property type="match status" value="1"/>
</dbReference>
<dbReference type="InterPro" id="IPR016197">
    <property type="entry name" value="Chromo-like_dom_sf"/>
</dbReference>
<dbReference type="InterPro" id="IPR038718">
    <property type="entry name" value="SNF2-like_sf"/>
</dbReference>
<dbReference type="InterPro" id="IPR000330">
    <property type="entry name" value="SNF2_N"/>
</dbReference>
<dbReference type="InterPro" id="IPR014001">
    <property type="entry name" value="Helicase_ATP-bd"/>
</dbReference>
<dbReference type="InterPro" id="IPR000953">
    <property type="entry name" value="Chromo/chromo_shadow_dom"/>
</dbReference>
<feature type="compositionally biased region" description="Basic and acidic residues" evidence="13">
    <location>
        <begin position="1875"/>
        <end position="1894"/>
    </location>
</feature>
<evidence type="ECO:0000259" key="17">
    <source>
        <dbReference type="PROSITE" id="PS51194"/>
    </source>
</evidence>
<feature type="region of interest" description="Disordered" evidence="13">
    <location>
        <begin position="1277"/>
        <end position="1298"/>
    </location>
</feature>
<dbReference type="InterPro" id="IPR056342">
    <property type="entry name" value="HTH_CHD6-9"/>
</dbReference>
<feature type="compositionally biased region" description="Low complexity" evidence="13">
    <location>
        <begin position="1900"/>
        <end position="1913"/>
    </location>
</feature>
<feature type="domain" description="Chromo" evidence="15">
    <location>
        <begin position="63"/>
        <end position="106"/>
    </location>
</feature>
<dbReference type="PANTHER" id="PTHR46850">
    <property type="entry name" value="CHROMODOMAIN-HELICASE-DNA-BINDING PROTEIN 9"/>
    <property type="match status" value="1"/>
</dbReference>
<dbReference type="SMART" id="SM00592">
    <property type="entry name" value="BRK"/>
    <property type="match status" value="1"/>
</dbReference>
<dbReference type="Gene3D" id="1.10.10.60">
    <property type="entry name" value="Homeodomain-like"/>
    <property type="match status" value="2"/>
</dbReference>
<dbReference type="SMART" id="SM00487">
    <property type="entry name" value="DEXDc"/>
    <property type="match status" value="1"/>
</dbReference>
<feature type="compositionally biased region" description="Basic and acidic residues" evidence="13">
    <location>
        <begin position="1931"/>
        <end position="1951"/>
    </location>
</feature>
<dbReference type="GO" id="GO:0006325">
    <property type="term" value="P:chromatin organization"/>
    <property type="evidence" value="ECO:0007669"/>
    <property type="project" value="UniProtKB-KW"/>
</dbReference>
<feature type="compositionally biased region" description="Basic and acidic residues" evidence="13">
    <location>
        <begin position="1958"/>
        <end position="1975"/>
    </location>
</feature>
<evidence type="ECO:0000256" key="4">
    <source>
        <dbReference type="ARBA" id="ARBA00022741"/>
    </source>
</evidence>
<comment type="catalytic activity">
    <reaction evidence="12">
        <text>ATP + H2O = ADP + phosphate + H(+)</text>
        <dbReference type="Rhea" id="RHEA:13065"/>
        <dbReference type="ChEBI" id="CHEBI:15377"/>
        <dbReference type="ChEBI" id="CHEBI:15378"/>
        <dbReference type="ChEBI" id="CHEBI:30616"/>
        <dbReference type="ChEBI" id="CHEBI:43474"/>
        <dbReference type="ChEBI" id="CHEBI:456216"/>
    </reaction>
</comment>
<protein>
    <submittedName>
        <fullName evidence="18">Chromodomain helicase DNA binding protein 6</fullName>
    </submittedName>
</protein>
<dbReference type="GO" id="GO:0003677">
    <property type="term" value="F:DNA binding"/>
    <property type="evidence" value="ECO:0007669"/>
    <property type="project" value="UniProtKB-KW"/>
</dbReference>
<dbReference type="SMART" id="SM00298">
    <property type="entry name" value="CHROMO"/>
    <property type="match status" value="1"/>
</dbReference>
<dbReference type="GO" id="GO:0005634">
    <property type="term" value="C:nucleus"/>
    <property type="evidence" value="ECO:0007669"/>
    <property type="project" value="UniProtKB-SubCell"/>
</dbReference>
<dbReference type="FunFam" id="3.40.50.10810:FF:000003">
    <property type="entry name" value="chromodomain-helicase-DNA-binding protein 8 isoform X4"/>
    <property type="match status" value="1"/>
</dbReference>
<dbReference type="PROSITE" id="PS51192">
    <property type="entry name" value="HELICASE_ATP_BIND_1"/>
    <property type="match status" value="1"/>
</dbReference>
<dbReference type="Gene3D" id="3.40.50.300">
    <property type="entry name" value="P-loop containing nucleotide triphosphate hydrolases"/>
    <property type="match status" value="1"/>
</dbReference>
<sequence length="1975" mass="221533">MSCSVDMVLIYLFISYLHCKWATLEELEKDPRIHQKIKRFRTKQAQMKHLFTEVTDLFNPDYIEVDRVLEVAVTTDTETGEEVTHYLVKWCSLSYEEATWELQEDLDPEKIKEFEGIQKLPPDLRHMRPPPEKWQKLDHSRDYRNGNMLREYQLEGMNWLLFNWYNRKNCILADEMGLGKTIQSITFLYEIFSMGIRGPFLIIAPLSTITNWEREFRTWTHMNVIVYHGSQISRQMILQYEMFYRDPQGNTIPGVLKFHGVITTFEMIMADSPELKKLQWRCVVIDEAHRLKNRNCKLLEGLKLMNLEHKVLLTGTPLQNSVEELFSLLNFLEPLQFPSESTFLEEFGDLKTDEQVKKLQAILKPMMLRRLKDDVEKNLAPKQETIIEVELTNIQKKYYRAILEKNFSFLSKGANQHNMPNLINTMMELRKCCNHPYLITGAEEKILESFRKYHSPDALDFQLQAMIQAAGKLVLIDKLLPKLLAGGHKVLVFSQMVRCLDIMEDYLIQRRYTYERIDGRVRGNLRQAAIDRFCKPDSDRFVFLLCTRAGGLGINLTAADTCIIFDSDWNPQNDLQAQARCHRIGQSKAVKVYRLITRNSYEREMFDKASLKLGLDKAVLQDINRKGSLNGVQQLSKLEVEDLLKKGAYGALMDEEDEGSKFCEEDIDQILQRRTQTITIQSEGKGSTFAKASFISSGNRTDISLDDPNFWQKWAKIAEESLVIDTPRVRKQTRHYNSFEDDELMEFSELDSDSEERPCRTRRLGERSRRYLRAECFRVEKNLLIFGWGRWKDILNHGRFKWHLAERDMEVICRALLVYCLRHYKGDDKIKSFIWDLITPTKEGQDQALLNHSGLSAPVPRGRKGKKLKNQLNVSEVKNADWLVHCNPEVVLQDESYKKHLKQHCNKVLLRVRMLYYLKVEVLGDAANQAQEGIPASKLEVSLPDIDYIEIPATWWDAEADKSLLIGVHKHGYERYNAMRADPDLCFLERVGMPDVTALSAEGGGEGASDMADRYNTQHVHTHTHALGFINLKVDKPAHIGLFTDTSRPLWPTGPALTARLRRLITAYQRFTLRREPLLRHDFLLHDGLVGMGMGGAGAAHSHHTAGWTRREQADFYRTVSSFGVVYDPERKSFDWSQFRALARLERKTDESLEKYFNSFVNMCRTACKLPPRKEEGLVDPAVLVEPLTEERAARTLYRIELLRKIREQVLRHPLLSARLQLCRPSLYLPVWWESGKHDRDLLIGAARHGLSRTDFYILNDPQLSFLEAHRNYVRGHPAHLHPQSHHHHPHHPGLPSSLSPFLSTPHPLCPLWQYMSRGGACGRGAWRLNSLPLLQERLVAPPYLPELKRAGGRRSFDYEAAAAAAAAKVLAGKSACHAAATTSSGGATPVVAPPSHRTGAAMLINGWQETAIDLTKSSGEISTTSGIGTGEALGHHGAGSCHKLPPPPPPITAPLQGSVGMDMAGILQAGLIHPVTGQIVNGSLRGDDSLRRRRGRRRNVEALYSEFTKIRGLHLPETQVGVGRSKGVAQVLIVMCSGAGLLHGFVERPKQRRHRCKDPTKLDINSLTGEERVPVVHRGTGRRLGGAMAPAIKELSRWLDANSEYYVAPDWADVVKHSGFLPEGKFSRILTEPVNRDPGSRRRGRRPRSEMPKPLLSVSDSASSGLGPPLFMNGGLIGSMDSMVAMQNLRGAIPGIPISGIMAAGFPHGFSAAVQAGGAGEDAKNGLSMLPMMLHGIPHPHGAGIPQHALFSVGAMMAHTPPPPPPHPSSSSSSSGGEKEQGPEDKGAAEANKRAAEAAAVITSTSRAHVSTAHLGTGTGSHLTFNPFLIPGMSHGLLYPHMFLPHGGIMALPAMPPGPGDGSPGSPKRRKKREKEEERDKAATGKGEERESTVKANVSSSSPSVPPSTSAPDPGPCATEEDGPAEPQEPDSHDPPEGAPAEEREERLKDNGGGATEEEKRDAEEQRQAEGEEA</sequence>
<dbReference type="Ensembl" id="ENSSLUT00000021630.1">
    <property type="protein sequence ID" value="ENSSLUP00000020966.1"/>
    <property type="gene ID" value="ENSSLUG00000005468.1"/>
</dbReference>
<feature type="region of interest" description="Disordered" evidence="13">
    <location>
        <begin position="1757"/>
        <end position="1801"/>
    </location>
</feature>
<dbReference type="PROSITE" id="PS51194">
    <property type="entry name" value="HELICASE_CTER"/>
    <property type="match status" value="1"/>
</dbReference>
<feature type="region of interest" description="Disordered" evidence="13">
    <location>
        <begin position="1426"/>
        <end position="1448"/>
    </location>
</feature>
<dbReference type="CDD" id="cd18663">
    <property type="entry name" value="CD2_tandem_CHD5-9_like"/>
    <property type="match status" value="1"/>
</dbReference>
<feature type="domain" description="Helicase C-terminal" evidence="17">
    <location>
        <begin position="475"/>
        <end position="644"/>
    </location>
</feature>
<feature type="signal peptide" evidence="14">
    <location>
        <begin position="1"/>
        <end position="22"/>
    </location>
</feature>
<feature type="region of interest" description="Disordered" evidence="13">
    <location>
        <begin position="1632"/>
        <end position="1663"/>
    </location>
</feature>
<gene>
    <name evidence="18" type="primary">chd6</name>
</gene>
<feature type="domain" description="Helicase ATP-binding" evidence="16">
    <location>
        <begin position="161"/>
        <end position="335"/>
    </location>
</feature>
<dbReference type="Pfam" id="PF23078">
    <property type="entry name" value="HTH_CHD6-9"/>
    <property type="match status" value="1"/>
</dbReference>
<dbReference type="InterPro" id="IPR049730">
    <property type="entry name" value="SNF2/RAD54-like_C"/>
</dbReference>
<dbReference type="Gene3D" id="3.40.5.120">
    <property type="match status" value="1"/>
</dbReference>
<evidence type="ECO:0000313" key="19">
    <source>
        <dbReference type="Proteomes" id="UP000694568"/>
    </source>
</evidence>
<evidence type="ECO:0000256" key="1">
    <source>
        <dbReference type="ARBA" id="ARBA00004123"/>
    </source>
</evidence>
<dbReference type="SMART" id="SM00490">
    <property type="entry name" value="HELICc"/>
    <property type="match status" value="1"/>
</dbReference>
<evidence type="ECO:0000256" key="8">
    <source>
        <dbReference type="ARBA" id="ARBA00023015"/>
    </source>
</evidence>
<dbReference type="Proteomes" id="UP000694568">
    <property type="component" value="Unplaced"/>
</dbReference>
<keyword evidence="5" id="KW-0378">Hydrolase</keyword>
<keyword evidence="9" id="KW-0238">DNA-binding</keyword>
<name>A0A8C9Y9U6_SANLU</name>
<dbReference type="InterPro" id="IPR027417">
    <property type="entry name" value="P-loop_NTPase"/>
</dbReference>
<dbReference type="Gene3D" id="2.40.50.40">
    <property type="match status" value="1"/>
</dbReference>
<evidence type="ECO:0000256" key="3">
    <source>
        <dbReference type="ARBA" id="ARBA00022737"/>
    </source>
</evidence>
<reference evidence="18" key="1">
    <citation type="submission" date="2025-08" db="UniProtKB">
        <authorList>
            <consortium name="Ensembl"/>
        </authorList>
    </citation>
    <scope>IDENTIFICATION</scope>
</reference>
<dbReference type="InterPro" id="IPR023780">
    <property type="entry name" value="Chromo_domain"/>
</dbReference>